<dbReference type="SUPFAM" id="SSF56024">
    <property type="entry name" value="Phospholipase D/nuclease"/>
    <property type="match status" value="2"/>
</dbReference>
<name>A0ABY1QE48_9BURK</name>
<keyword evidence="3" id="KW-1185">Reference proteome</keyword>
<feature type="domain" description="PLD phosphodiesterase" evidence="1">
    <location>
        <begin position="290"/>
        <end position="317"/>
    </location>
</feature>
<gene>
    <name evidence="2" type="ORF">SAMN06295970_11139</name>
</gene>
<sequence>MRPVSYTANNRLTLLHCGAEFFPELERACDNAVSEIYLETYIFADDETAHRIEQALIRAAKRHVRVYVITDWTGSGHRNSKRLKARFLAGGVKHRSFNPWFRRGVARTHRKMCVVDRKLAFLGGLNINDDLISDDDSAMPLPAPRWDFGVRISGPLVSFIHDEITTQWARLGKLDLKSRLDRMRKLRTTHVEDVSAPAFAALVVRDNLRNRRTIQRSYLHALGHARETAWLANPYFAPGRKMRDALCRAAERGVDVTLLLGVGQFKIQDAVARSFYPKLLKHGVKIYEYQKTQLHGKVAVVDDEWSTVGSSNYDGFSLFVNQEANIVVKDKDFALALRDHIRHGVNDAVRIHAEEFRNTPWHKRAWYGTAFLIYRAMLRVITMGRYT</sequence>
<dbReference type="InterPro" id="IPR001736">
    <property type="entry name" value="PLipase_D/transphosphatidylase"/>
</dbReference>
<dbReference type="Proteomes" id="UP001158049">
    <property type="component" value="Unassembled WGS sequence"/>
</dbReference>
<dbReference type="CDD" id="cd09110">
    <property type="entry name" value="PLDc_CLS_1"/>
    <property type="match status" value="1"/>
</dbReference>
<dbReference type="Gene3D" id="3.30.870.10">
    <property type="entry name" value="Endonuclease Chain A"/>
    <property type="match status" value="2"/>
</dbReference>
<dbReference type="InterPro" id="IPR025202">
    <property type="entry name" value="PLD-like_dom"/>
</dbReference>
<dbReference type="PANTHER" id="PTHR21248:SF22">
    <property type="entry name" value="PHOSPHOLIPASE D"/>
    <property type="match status" value="1"/>
</dbReference>
<dbReference type="PROSITE" id="PS50035">
    <property type="entry name" value="PLD"/>
    <property type="match status" value="2"/>
</dbReference>
<reference evidence="2 3" key="1">
    <citation type="submission" date="2017-05" db="EMBL/GenBank/DDBJ databases">
        <authorList>
            <person name="Varghese N."/>
            <person name="Submissions S."/>
        </authorList>
    </citation>
    <scope>NUCLEOTIDE SEQUENCE [LARGE SCALE GENOMIC DNA]</scope>
    <source>
        <strain evidence="2 3">DSM 26001</strain>
    </source>
</reference>
<organism evidence="2 3">
    <name type="scientific">Noviherbaspirillum suwonense</name>
    <dbReference type="NCBI Taxonomy" id="1224511"/>
    <lineage>
        <taxon>Bacteria</taxon>
        <taxon>Pseudomonadati</taxon>
        <taxon>Pseudomonadota</taxon>
        <taxon>Betaproteobacteria</taxon>
        <taxon>Burkholderiales</taxon>
        <taxon>Oxalobacteraceae</taxon>
        <taxon>Noviherbaspirillum</taxon>
    </lineage>
</organism>
<dbReference type="SMART" id="SM00155">
    <property type="entry name" value="PLDc"/>
    <property type="match status" value="2"/>
</dbReference>
<dbReference type="PANTHER" id="PTHR21248">
    <property type="entry name" value="CARDIOLIPIN SYNTHASE"/>
    <property type="match status" value="1"/>
</dbReference>
<comment type="caution">
    <text evidence="2">The sequence shown here is derived from an EMBL/GenBank/DDBJ whole genome shotgun (WGS) entry which is preliminary data.</text>
</comment>
<protein>
    <submittedName>
        <fullName evidence="2">Cardiolipin synthase</fullName>
    </submittedName>
</protein>
<evidence type="ECO:0000313" key="3">
    <source>
        <dbReference type="Proteomes" id="UP001158049"/>
    </source>
</evidence>
<dbReference type="Pfam" id="PF13091">
    <property type="entry name" value="PLDc_2"/>
    <property type="match status" value="2"/>
</dbReference>
<proteinExistence type="predicted"/>
<evidence type="ECO:0000259" key="1">
    <source>
        <dbReference type="PROSITE" id="PS50035"/>
    </source>
</evidence>
<evidence type="ECO:0000313" key="2">
    <source>
        <dbReference type="EMBL" id="SMP65710.1"/>
    </source>
</evidence>
<accession>A0ABY1QE48</accession>
<dbReference type="CDD" id="cd09159">
    <property type="entry name" value="PLDc_ybhO_like_2"/>
    <property type="match status" value="1"/>
</dbReference>
<dbReference type="EMBL" id="FXUL01000011">
    <property type="protein sequence ID" value="SMP65710.1"/>
    <property type="molecule type" value="Genomic_DNA"/>
</dbReference>
<dbReference type="RefSeq" id="WP_283443075.1">
    <property type="nucleotide sequence ID" value="NZ_FXUL01000011.1"/>
</dbReference>
<feature type="domain" description="PLD phosphodiesterase" evidence="1">
    <location>
        <begin position="104"/>
        <end position="131"/>
    </location>
</feature>